<dbReference type="InterPro" id="IPR042269">
    <property type="entry name" value="Ser_carbopepase_S28_SKS"/>
</dbReference>
<sequence length="508" mass="56129">MTLLSRSPQIVLLFAGFVIINLCHGSLHFLRGRPRGGMLPAPSADAIHVKDLPQDQWFTQRLDHFDDSNTKTWQQRYFYNDKFFRKPDGPVFLSIGGEGEANPIWLTVGDMMKNARAFGAFTFLLEHRFYGKSHPTSDMSDASLRYLNSEQALADLAAFRNAMTKKFNLTSSKWISFGGSYPGSLSAWFRLKYPHLVNGAVASSAPVFAKLDFTKYMEVVTASLGTTGQDCVKNVANATEKLKSLLSSEQGAKELTELFSLCEPLDKDNSDDVATFAQDLSGNFAVVVQYNKDNIAVSGAVGTKITIDTLCSIMNNEDIGDPLARYAKINSLLLQTYGLKCLDSSYKNMITSLQKTSWTSSASEGGRQWMYQTCTEFGFYHTSDSANQPFGKLFPLNFSIQQCMDIFGPPFNAANIQRGIDQTNTNYGGYGIASSKIVFPNGSIDPWHALGIVKNVSSTEQAIFIEGTAHCANMLPARPSDPPQLVEARQRIQEHIKMWLNGDSSIAS</sequence>
<comment type="similarity">
    <text evidence="1">Belongs to the peptidase S28 family.</text>
</comment>
<name>A0ABN8M5G1_9CNID</name>
<accession>A0ABN8M5G1</accession>
<evidence type="ECO:0000256" key="1">
    <source>
        <dbReference type="ARBA" id="ARBA00011079"/>
    </source>
</evidence>
<evidence type="ECO:0000256" key="3">
    <source>
        <dbReference type="ARBA" id="ARBA00022729"/>
    </source>
</evidence>
<keyword evidence="2" id="KW-0645">Protease</keyword>
<dbReference type="SUPFAM" id="SSF53474">
    <property type="entry name" value="alpha/beta-Hydrolases"/>
    <property type="match status" value="1"/>
</dbReference>
<reference evidence="6 7" key="1">
    <citation type="submission" date="2022-05" db="EMBL/GenBank/DDBJ databases">
        <authorList>
            <consortium name="Genoscope - CEA"/>
            <person name="William W."/>
        </authorList>
    </citation>
    <scope>NUCLEOTIDE SEQUENCE [LARGE SCALE GENOMIC DNA]</scope>
</reference>
<dbReference type="PANTHER" id="PTHR11010">
    <property type="entry name" value="PROTEASE S28 PRO-X CARBOXYPEPTIDASE-RELATED"/>
    <property type="match status" value="1"/>
</dbReference>
<dbReference type="Gene3D" id="1.20.120.980">
    <property type="entry name" value="Serine carboxypeptidase S28, SKS domain"/>
    <property type="match status" value="1"/>
</dbReference>
<dbReference type="InterPro" id="IPR029058">
    <property type="entry name" value="AB_hydrolase_fold"/>
</dbReference>
<comment type="caution">
    <text evidence="6">The sequence shown here is derived from an EMBL/GenBank/DDBJ whole genome shotgun (WGS) entry which is preliminary data.</text>
</comment>
<dbReference type="PANTHER" id="PTHR11010:SF117">
    <property type="entry name" value="SERINE PROTEASE 16"/>
    <property type="match status" value="1"/>
</dbReference>
<keyword evidence="7" id="KW-1185">Reference proteome</keyword>
<evidence type="ECO:0000256" key="5">
    <source>
        <dbReference type="ARBA" id="ARBA00023180"/>
    </source>
</evidence>
<proteinExistence type="inferred from homology"/>
<organism evidence="6 7">
    <name type="scientific">Porites evermanni</name>
    <dbReference type="NCBI Taxonomy" id="104178"/>
    <lineage>
        <taxon>Eukaryota</taxon>
        <taxon>Metazoa</taxon>
        <taxon>Cnidaria</taxon>
        <taxon>Anthozoa</taxon>
        <taxon>Hexacorallia</taxon>
        <taxon>Scleractinia</taxon>
        <taxon>Fungiina</taxon>
        <taxon>Poritidae</taxon>
        <taxon>Porites</taxon>
    </lineage>
</organism>
<dbReference type="InterPro" id="IPR008758">
    <property type="entry name" value="Peptidase_S28"/>
</dbReference>
<evidence type="ECO:0000256" key="4">
    <source>
        <dbReference type="ARBA" id="ARBA00022801"/>
    </source>
</evidence>
<keyword evidence="4" id="KW-0378">Hydrolase</keyword>
<evidence type="ECO:0008006" key="8">
    <source>
        <dbReference type="Google" id="ProtNLM"/>
    </source>
</evidence>
<keyword evidence="3" id="KW-0732">Signal</keyword>
<evidence type="ECO:0000256" key="2">
    <source>
        <dbReference type="ARBA" id="ARBA00022670"/>
    </source>
</evidence>
<gene>
    <name evidence="6" type="ORF">PEVE_00023659</name>
</gene>
<dbReference type="Proteomes" id="UP001159427">
    <property type="component" value="Unassembled WGS sequence"/>
</dbReference>
<dbReference type="EMBL" id="CALNXI010000314">
    <property type="protein sequence ID" value="CAH3024678.1"/>
    <property type="molecule type" value="Genomic_DNA"/>
</dbReference>
<evidence type="ECO:0000313" key="6">
    <source>
        <dbReference type="EMBL" id="CAH3024678.1"/>
    </source>
</evidence>
<keyword evidence="5" id="KW-0325">Glycoprotein</keyword>
<evidence type="ECO:0000313" key="7">
    <source>
        <dbReference type="Proteomes" id="UP001159427"/>
    </source>
</evidence>
<protein>
    <recommendedName>
        <fullName evidence="8">Serine protease K12H4.7</fullName>
    </recommendedName>
</protein>
<dbReference type="Gene3D" id="3.40.50.1820">
    <property type="entry name" value="alpha/beta hydrolase"/>
    <property type="match status" value="1"/>
</dbReference>
<dbReference type="Pfam" id="PF05577">
    <property type="entry name" value="Peptidase_S28"/>
    <property type="match status" value="1"/>
</dbReference>